<dbReference type="GO" id="GO:0009507">
    <property type="term" value="C:chloroplast"/>
    <property type="evidence" value="ECO:0007669"/>
    <property type="project" value="TreeGrafter"/>
</dbReference>
<evidence type="ECO:0000313" key="3">
    <source>
        <dbReference type="Proteomes" id="UP001454036"/>
    </source>
</evidence>
<dbReference type="SUPFAM" id="SSF53927">
    <property type="entry name" value="Cytidine deaminase-like"/>
    <property type="match status" value="1"/>
</dbReference>
<dbReference type="Proteomes" id="UP001454036">
    <property type="component" value="Unassembled WGS sequence"/>
</dbReference>
<sequence>MCAGAILQARIDVVVWGAPNKLLGADGSWIRLFPIGEGGDKSMNPSDKASPPVHPFHPNIKIRRNVLASECADSMQQFFQLRRRKDKKQEPSTSLQEPPTSPSTSTTPARRSIVIHPSKLLNKIHDAFH</sequence>
<reference evidence="2 3" key="1">
    <citation type="submission" date="2024-01" db="EMBL/GenBank/DDBJ databases">
        <title>The complete chloroplast genome sequence of Lithospermum erythrorhizon: insights into the phylogenetic relationship among Boraginaceae species and the maternal lineages of purple gromwells.</title>
        <authorList>
            <person name="Okada T."/>
            <person name="Watanabe K."/>
        </authorList>
    </citation>
    <scope>NUCLEOTIDE SEQUENCE [LARGE SCALE GENOMIC DNA]</scope>
</reference>
<dbReference type="AlphaFoldDB" id="A0AAV3NZW8"/>
<dbReference type="PANTHER" id="PTHR11079">
    <property type="entry name" value="CYTOSINE DEAMINASE FAMILY MEMBER"/>
    <property type="match status" value="1"/>
</dbReference>
<gene>
    <name evidence="2" type="ORF">LIER_42816</name>
</gene>
<dbReference type="InterPro" id="IPR016193">
    <property type="entry name" value="Cytidine_deaminase-like"/>
</dbReference>
<evidence type="ECO:0000256" key="1">
    <source>
        <dbReference type="SAM" id="MobiDB-lite"/>
    </source>
</evidence>
<dbReference type="Gene3D" id="3.40.140.10">
    <property type="entry name" value="Cytidine Deaminase, domain 2"/>
    <property type="match status" value="1"/>
</dbReference>
<dbReference type="GO" id="GO:0002100">
    <property type="term" value="P:tRNA wobble adenosine to inosine editing"/>
    <property type="evidence" value="ECO:0007669"/>
    <property type="project" value="TreeGrafter"/>
</dbReference>
<dbReference type="PANTHER" id="PTHR11079:SF179">
    <property type="entry name" value="TRNA(ADENINE(34)) DEAMINASE, CHLOROPLASTIC"/>
    <property type="match status" value="1"/>
</dbReference>
<dbReference type="EMBL" id="BAABME010031172">
    <property type="protein sequence ID" value="GAA0144646.1"/>
    <property type="molecule type" value="Genomic_DNA"/>
</dbReference>
<evidence type="ECO:0000313" key="2">
    <source>
        <dbReference type="EMBL" id="GAA0144646.1"/>
    </source>
</evidence>
<keyword evidence="3" id="KW-1185">Reference proteome</keyword>
<proteinExistence type="predicted"/>
<organism evidence="2 3">
    <name type="scientific">Lithospermum erythrorhizon</name>
    <name type="common">Purple gromwell</name>
    <name type="synonym">Lithospermum officinale var. erythrorhizon</name>
    <dbReference type="NCBI Taxonomy" id="34254"/>
    <lineage>
        <taxon>Eukaryota</taxon>
        <taxon>Viridiplantae</taxon>
        <taxon>Streptophyta</taxon>
        <taxon>Embryophyta</taxon>
        <taxon>Tracheophyta</taxon>
        <taxon>Spermatophyta</taxon>
        <taxon>Magnoliopsida</taxon>
        <taxon>eudicotyledons</taxon>
        <taxon>Gunneridae</taxon>
        <taxon>Pentapetalae</taxon>
        <taxon>asterids</taxon>
        <taxon>lamiids</taxon>
        <taxon>Boraginales</taxon>
        <taxon>Boraginaceae</taxon>
        <taxon>Boraginoideae</taxon>
        <taxon>Lithospermeae</taxon>
        <taxon>Lithospermum</taxon>
    </lineage>
</organism>
<name>A0AAV3NZW8_LITER</name>
<comment type="caution">
    <text evidence="2">The sequence shown here is derived from an EMBL/GenBank/DDBJ whole genome shotgun (WGS) entry which is preliminary data.</text>
</comment>
<accession>A0AAV3NZW8</accession>
<dbReference type="GO" id="GO:0008251">
    <property type="term" value="F:tRNA-specific adenosine deaminase activity"/>
    <property type="evidence" value="ECO:0007669"/>
    <property type="project" value="TreeGrafter"/>
</dbReference>
<feature type="compositionally biased region" description="Low complexity" evidence="1">
    <location>
        <begin position="91"/>
        <end position="108"/>
    </location>
</feature>
<protein>
    <submittedName>
        <fullName evidence="2">Deaminase</fullName>
    </submittedName>
</protein>
<feature type="region of interest" description="Disordered" evidence="1">
    <location>
        <begin position="78"/>
        <end position="112"/>
    </location>
</feature>